<feature type="region of interest" description="Disordered" evidence="2">
    <location>
        <begin position="698"/>
        <end position="719"/>
    </location>
</feature>
<dbReference type="EMBL" id="SIDB01000002">
    <property type="protein sequence ID" value="KAI3436675.1"/>
    <property type="molecule type" value="Genomic_DNA"/>
</dbReference>
<comment type="caution">
    <text evidence="4">The sequence shown here is derived from an EMBL/GenBank/DDBJ whole genome shotgun (WGS) entry which is preliminary data.</text>
</comment>
<feature type="compositionally biased region" description="Low complexity" evidence="2">
    <location>
        <begin position="217"/>
        <end position="226"/>
    </location>
</feature>
<feature type="region of interest" description="Disordered" evidence="2">
    <location>
        <begin position="198"/>
        <end position="226"/>
    </location>
</feature>
<dbReference type="PANTHER" id="PTHR13677:SF0">
    <property type="entry name" value="LD41638P"/>
    <property type="match status" value="1"/>
</dbReference>
<organism evidence="4 5">
    <name type="scientific">Chlorella vulgaris</name>
    <name type="common">Green alga</name>
    <dbReference type="NCBI Taxonomy" id="3077"/>
    <lineage>
        <taxon>Eukaryota</taxon>
        <taxon>Viridiplantae</taxon>
        <taxon>Chlorophyta</taxon>
        <taxon>core chlorophytes</taxon>
        <taxon>Trebouxiophyceae</taxon>
        <taxon>Chlorellales</taxon>
        <taxon>Chlorellaceae</taxon>
        <taxon>Chlorella clade</taxon>
        <taxon>Chlorella</taxon>
    </lineage>
</organism>
<accession>A0A9D4TWW2</accession>
<evidence type="ECO:0000256" key="2">
    <source>
        <dbReference type="SAM" id="MobiDB-lite"/>
    </source>
</evidence>
<evidence type="ECO:0000313" key="5">
    <source>
        <dbReference type="Proteomes" id="UP001055712"/>
    </source>
</evidence>
<evidence type="ECO:0000313" key="4">
    <source>
        <dbReference type="EMBL" id="KAI3436675.1"/>
    </source>
</evidence>
<gene>
    <name evidence="4" type="ORF">D9Q98_006091</name>
</gene>
<dbReference type="PROSITE" id="PS50211">
    <property type="entry name" value="DENN"/>
    <property type="match status" value="1"/>
</dbReference>
<dbReference type="GO" id="GO:0055037">
    <property type="term" value="C:recycling endosome"/>
    <property type="evidence" value="ECO:0007669"/>
    <property type="project" value="TreeGrafter"/>
</dbReference>
<dbReference type="OrthoDB" id="10265409at2759"/>
<sequence length="757" mass="79285">MALCAVIEVLFDIDSGHEVQHVYPEGVLTAQELSDVAFSAFPDSMSMELRGGSSVRDSSFALRLRRRPPPPGSPPSPHAYLFGHVFCRQRQDERLRRGCEQKSIVLLSYLPLAGLLEPLARLVGPLALSYGASALRGVFEEVQRWPPLDWGSQMSLPLLGMETLSVELPLLTSLPGSALPAAVAASLGLQQPLLPAPVPVPQAPARQPAAEVEGQQRAGSSKAAANVAASSRAGPAAASEGGEVAQAQAQRGVDIYSAAQSEAVSPPTCLAAASPAQVAAALADELDGCDGLPLCLLPQAYGQQELAASPHGDCDCFTPLRGVLPQLWALWELLLLGEPLLVVAPSPGLCSATVGALLSLLAPFPYSLDYRPYFTIHDPAFAPLAAGTPPTPASGLPLLLGITNMYFLKALPNWHNVLSTGHTAASLPPSSSGDRLKEAAGGGCGGGGGGGTAALQAADSGASLGSSGSGNGFAGGGGIGSSTLLGSRQSSASRLASLLGRRPATPAALLSDPLDHCWLGYKPLSRPDKQLMQRLVQPEASDCADKWRRLAAVSSSLLRRHFNDLTRALLMPLLPYFTPTLPPPPTHQASDPRVAALEPPPLPPFDVASVLAALAHKDYVPPEALLERFGGQRGLLQFYERLLRSPNLIAFVHMRRLAAEEWQRQEWAAAAAAVRAPMAELMTVESFYLLEQQLAAARQQHDSSHGSEGGGADGGQASSVQHLQQELRSAFSELPEDLQQAILNTPAHAELLGAAAG</sequence>
<comment type="similarity">
    <text evidence="1">Belongs to the DENND6 family.</text>
</comment>
<dbReference type="InterPro" id="IPR024224">
    <property type="entry name" value="DENND6"/>
</dbReference>
<dbReference type="AlphaFoldDB" id="A0A9D4TWW2"/>
<keyword evidence="5" id="KW-1185">Reference proteome</keyword>
<reference evidence="4" key="2">
    <citation type="submission" date="2020-11" db="EMBL/GenBank/DDBJ databases">
        <authorList>
            <person name="Cecchin M."/>
            <person name="Marcolungo L."/>
            <person name="Rossato M."/>
            <person name="Girolomoni L."/>
            <person name="Cosentino E."/>
            <person name="Cuine S."/>
            <person name="Li-Beisson Y."/>
            <person name="Delledonne M."/>
            <person name="Ballottari M."/>
        </authorList>
    </citation>
    <scope>NUCLEOTIDE SEQUENCE</scope>
    <source>
        <strain evidence="4">211/11P</strain>
        <tissue evidence="4">Whole cell</tissue>
    </source>
</reference>
<proteinExistence type="inferred from homology"/>
<dbReference type="GO" id="GO:0005085">
    <property type="term" value="F:guanyl-nucleotide exchange factor activity"/>
    <property type="evidence" value="ECO:0007669"/>
    <property type="project" value="InterPro"/>
</dbReference>
<dbReference type="Proteomes" id="UP001055712">
    <property type="component" value="Unassembled WGS sequence"/>
</dbReference>
<evidence type="ECO:0000259" key="3">
    <source>
        <dbReference type="PROSITE" id="PS50211"/>
    </source>
</evidence>
<evidence type="ECO:0000256" key="1">
    <source>
        <dbReference type="ARBA" id="ARBA00007159"/>
    </source>
</evidence>
<feature type="domain" description="UDENN" evidence="3">
    <location>
        <begin position="4"/>
        <end position="664"/>
    </location>
</feature>
<protein>
    <recommendedName>
        <fullName evidence="3">UDENN domain-containing protein</fullName>
    </recommendedName>
</protein>
<reference evidence="4" key="1">
    <citation type="journal article" date="2019" name="Plant J.">
        <title>Chlorella vulgaris genome assembly and annotation reveals the molecular basis for metabolic acclimation to high light conditions.</title>
        <authorList>
            <person name="Cecchin M."/>
            <person name="Marcolungo L."/>
            <person name="Rossato M."/>
            <person name="Girolomoni L."/>
            <person name="Cosentino E."/>
            <person name="Cuine S."/>
            <person name="Li-Beisson Y."/>
            <person name="Delledonne M."/>
            <person name="Ballottari M."/>
        </authorList>
    </citation>
    <scope>NUCLEOTIDE SEQUENCE</scope>
    <source>
        <strain evidence="4">211/11P</strain>
    </source>
</reference>
<dbReference type="InterPro" id="IPR037516">
    <property type="entry name" value="Tripartite_DENN"/>
</dbReference>
<name>A0A9D4TWW2_CHLVU</name>
<dbReference type="PANTHER" id="PTHR13677">
    <property type="entry name" value="LD41638P"/>
    <property type="match status" value="1"/>
</dbReference>